<dbReference type="Gene3D" id="2.40.50.100">
    <property type="match status" value="1"/>
</dbReference>
<dbReference type="SUPFAM" id="SSF56059">
    <property type="entry name" value="Glutathione synthetase ATP-binding domain-like"/>
    <property type="match status" value="1"/>
</dbReference>
<sequence length="2779" mass="307903">MSSEGIVTLCLFSNSEPQSQANRKMSFLSPEEFVRAHHGQRCIKRILVANNGIAAVKCMRSIRSWAYMTFRNAEAFFFVCMASPEDVHASAEYIKMANKMVMVPGGSNVNNYANVELILQTAITNHVDAVWAGWGHASENPQLPEVLAKHNIAFLGPSHEAMWALGDKIASTILAQSAGIPTVPWNIIVNIENLEKPALTEPTMTAGPPNLLLVSQVISANNFENACVKTAEQCQTVADRIGYPVMIKASEGGGGKGIRRVSRAEDVAALFNQVQSEVPESPIFVMKCVEQVRHLEVQLLADQYGEAISLYGRDCSVQRRHQKILEEAPCVVAPKADAIHLAKLVGYSSAGTVEYLYNPETQEYFFLELNPRLQVEHPCTEVISGIAMGLPLIQIKYIRQLFGLSQSSDYSMSLSNNLHLRNPPSSHVIAVRITSEDPDEGFKPHSGDVFELNFKSSRSVWGYFSVGTVGGIHEFADSQFGHCFSAEASREEARENMVLALRELLIRGDFRTTVEYLIKILESDAYTRNEIDTAWLDRLIAQKDRPDKPDVLLGVMCTALHIGYNALEKANKTFHAHVERGQFIPTNELSNIVDVTLIADGIKYVLQVIRTGKTSFHLITNGGLQSVELLRMSGDGLLINHESSSYMTYCQEDAQGYRTVIDNRTVVFSKECDPSILRSPSTGKLVQYIVGDGCHVFENEVYALVEVMKLVLELRTPASGVLFHLRSVGAILETGAPIGRLQLDDPQQCQNLELFTGQLIPVHATEGAADTYSSSDFMVPSISSLSYGPFSDEGVFSGFDATTSLVSASPQSHGFAATTGSAVHRTFTRCLRELEEALLGYVLPEPFFSDWLKPKLDELFQCLRDPNLPLFELEDLIAQLSGRLPIAVEQSLRSIAASYSNQLTSVLTNFPSERILRVIEAGAPKRPAVTDASIAAYKELTSRLVDLARRFEGGVRGHASLVLVNLLAAYVAVEQHYQHGQYDRCVTLLFARQKESAGGSSSSGGSGGSSDIASAPDSLTRFSGCARLSEWVQCLVDPTSVDDVVAVHFSHHQLAAKNALVCGLIERSARLREELLPRLSSDLFDSLTALTQLGQAENAKVALTARKFLISAQSPPYELRRNQVESIILSAISTFGDSNTTTETLQRLITSETSVFDVLLEFFYHQKPAVVIAALEVYVRRAYITYELTGLQHALITPSSDKATSAHAIFFRFLLPNASMQIKIWKRAMNAQSSQVPLRHSIESASPPHYYLGADEDTDNDLFEPSAEEYVDDDAPTTTSKQFPLNANCWFIPETQAPDCIRSSTEVSHQTASTGSNGVQRTFSVSVIPSQVATASSEDIRMQEMQSRERLGAIVVFNSFEELKTYFPTFLFRFEQKQKAMLMERRAGGRRQGSFPSSLSCRNSVVTFQDPPFQTASNDEEPVNVMNVGLRWSPEGQEESGEEATVRMLEAFCQEQCGHLKSVAVRRITFMLITLGKYPLFFNFRARDNFKEDRVYRNLEPALAFQMEINRLQNYDLEPIPVLNRRMQMYIGKAKVPQGQGAVDFRFFVRSVIRHADLVSKASSFEYLRSEAERTLLEAMDALEMAFSHPKANLTTGNHIFLNFAPTLLLEDIALLQSTVRSTILRYATRLIKLRVKQAELKLLIRHSKNGPRIPIRLIISNEQGYSLVLELYREVPNPRTGAIHLVSFGPRIGSLHGCLANAPHQTKDFLQIKRFQAQKYSSTYVYDYPVVFGQVLNEMWNSLGGRPMAAAAAAKSNEPDKSGRDADSSSHLLECKELCLNSAGELVHVDRPPCLNKIGMVVWYIVMRTPEYPEGRPLIVIANDVTHNAGSFGPCEDLVFYRASELARRLGIPRIFLAANTGARIRLAEEVKAVFRIAWADEKHPQMGFNYLYLTPEDYEKLKKINSVNCERVMENGEERYKIVDIIGKDFDISVENLRGSALIAEETARAYEECFTLSVVTSRTIGIGAYLVRLGQRVIQIENSHIILTGAMALNKLLGRQVYTGNGQLGGVQVMANNGVCHLVVPDEYLALQQVVHWLSFVPISRGARLPVFRSPPADPIDRPVEYVPSRERTNDDPRWMFTGVMSGQLQSSSTSKSATTKSSDSAALPVSRMDQTWLSGFFDRGTWQEALSAWAPGVIVGRARLGGIPCGVVTPETRVSVCRVPADPANPASEVQTINQAGQVWYPDSSYKTAQAIADFAREELPLFIFANWRGFSGGLKDMYDQVLKFGAMIVESLRTYPNPVFIYLPPHAELRGGAWVVIDPAINPDHMEFFCTPRTCRGGVIEPEGTVEIKYRAADLLATMNRLDELCTHLIAEVAAAKAASPQSFTVVKELQDRLKQRQEHLMPIYQQVSHHFADLHDTPGRLVTRGLVHGSVEWGSSRAFFFARLARRILEQEAVERLWRAHNPTLSIRSKTGFAQGLCESLQPSEEFLANAERPQFTLPTVYEKPSGTTFAGASAASSGGSTATRGETEPLLTTAERACQLIAEIGARRGVPIRQALTHLRQWFLEDTRSGAKTTTISEGGSGKTAEEAVEAGELTWEQCDVTVARWLAGQLGDTRMAEALQGLRDLHFDPSTAVWGMTEQVVEEEVTEDSTAVPSSTLSFLPRLAGIAKEQLVSHITRLLDQYPGCIDDALDCIQTLRSTHFASSSTLVDSQVSSFSTTTADGICINGEEVVLPRKIINWSGEYPNRKRKMELLCYCNWGNSPLAGFAHLTSSKFLKMSQRRSTCQLRLTYVENVDFQSGEAINLRPPSNNDSGRVAGYLCRPVVTSL</sequence>
<dbReference type="SUPFAM" id="SSF51230">
    <property type="entry name" value="Single hybrid motif"/>
    <property type="match status" value="1"/>
</dbReference>
<dbReference type="GO" id="GO:0046872">
    <property type="term" value="F:metal ion binding"/>
    <property type="evidence" value="ECO:0007669"/>
    <property type="project" value="InterPro"/>
</dbReference>
<dbReference type="InterPro" id="IPR049074">
    <property type="entry name" value="ACCA_BT"/>
</dbReference>
<dbReference type="Pfam" id="PF01039">
    <property type="entry name" value="Carboxyl_trans"/>
    <property type="match status" value="1"/>
</dbReference>
<evidence type="ECO:0000256" key="1">
    <source>
        <dbReference type="ARBA" id="ARBA00001953"/>
    </source>
</evidence>
<dbReference type="Pfam" id="PF21385">
    <property type="entry name" value="ACCA_BT"/>
    <property type="match status" value="1"/>
</dbReference>
<dbReference type="Pfam" id="PF02786">
    <property type="entry name" value="CPSase_L_D2"/>
    <property type="match status" value="1"/>
</dbReference>
<dbReference type="Gene3D" id="3.30.470.20">
    <property type="entry name" value="ATP-grasp fold, B domain"/>
    <property type="match status" value="1"/>
</dbReference>
<proteinExistence type="predicted"/>
<comment type="catalytic activity">
    <reaction evidence="12">
        <text>hydrogencarbonate + acetyl-CoA + ATP = malonyl-CoA + ADP + phosphate + H(+)</text>
        <dbReference type="Rhea" id="RHEA:11308"/>
        <dbReference type="ChEBI" id="CHEBI:15378"/>
        <dbReference type="ChEBI" id="CHEBI:17544"/>
        <dbReference type="ChEBI" id="CHEBI:30616"/>
        <dbReference type="ChEBI" id="CHEBI:43474"/>
        <dbReference type="ChEBI" id="CHEBI:57288"/>
        <dbReference type="ChEBI" id="CHEBI:57384"/>
        <dbReference type="ChEBI" id="CHEBI:456216"/>
        <dbReference type="EC" id="6.4.1.2"/>
    </reaction>
</comment>
<evidence type="ECO:0000313" key="21">
    <source>
        <dbReference type="Proteomes" id="UP000019149"/>
    </source>
</evidence>
<dbReference type="CDD" id="cd06850">
    <property type="entry name" value="biotinyl_domain"/>
    <property type="match status" value="1"/>
</dbReference>
<keyword evidence="7 14" id="KW-0067">ATP-binding</keyword>
<dbReference type="PROSITE" id="PS00866">
    <property type="entry name" value="CPSASE_1"/>
    <property type="match status" value="1"/>
</dbReference>
<dbReference type="GO" id="GO:0004075">
    <property type="term" value="F:biotin carboxylase activity"/>
    <property type="evidence" value="ECO:0007669"/>
    <property type="project" value="UniProtKB-EC"/>
</dbReference>
<evidence type="ECO:0000259" key="18">
    <source>
        <dbReference type="PROSITE" id="PS50980"/>
    </source>
</evidence>
<comment type="catalytic activity">
    <reaction evidence="13">
        <text>N(6)-biotinyl-L-lysyl-[protein] + hydrogencarbonate + ATP = N(6)-carboxybiotinyl-L-lysyl-[protein] + ADP + phosphate + H(+)</text>
        <dbReference type="Rhea" id="RHEA:13501"/>
        <dbReference type="Rhea" id="RHEA-COMP:10505"/>
        <dbReference type="Rhea" id="RHEA-COMP:10506"/>
        <dbReference type="ChEBI" id="CHEBI:15378"/>
        <dbReference type="ChEBI" id="CHEBI:17544"/>
        <dbReference type="ChEBI" id="CHEBI:30616"/>
        <dbReference type="ChEBI" id="CHEBI:43474"/>
        <dbReference type="ChEBI" id="CHEBI:83144"/>
        <dbReference type="ChEBI" id="CHEBI:83145"/>
        <dbReference type="ChEBI" id="CHEBI:456216"/>
        <dbReference type="EC" id="6.3.4.14"/>
    </reaction>
</comment>
<dbReference type="InterPro" id="IPR005482">
    <property type="entry name" value="Biotin_COase_C"/>
</dbReference>
<dbReference type="PROSITE" id="PS50975">
    <property type="entry name" value="ATP_GRASP"/>
    <property type="match status" value="1"/>
</dbReference>
<dbReference type="STRING" id="6210.W6URA6"/>
<evidence type="ECO:0000313" key="20">
    <source>
        <dbReference type="EMBL" id="EUB55929.1"/>
    </source>
</evidence>
<dbReference type="PROSITE" id="PS50979">
    <property type="entry name" value="BC"/>
    <property type="match status" value="1"/>
</dbReference>
<dbReference type="InterPro" id="IPR016185">
    <property type="entry name" value="PreATP-grasp_dom_sf"/>
</dbReference>
<keyword evidence="5 14" id="KW-0547">Nucleotide-binding</keyword>
<evidence type="ECO:0000256" key="15">
    <source>
        <dbReference type="SAM" id="MobiDB-lite"/>
    </source>
</evidence>
<evidence type="ECO:0000256" key="5">
    <source>
        <dbReference type="ARBA" id="ARBA00022741"/>
    </source>
</evidence>
<dbReference type="GO" id="GO:0005524">
    <property type="term" value="F:ATP binding"/>
    <property type="evidence" value="ECO:0007669"/>
    <property type="project" value="UniProtKB-UniRule"/>
</dbReference>
<dbReference type="PROSITE" id="PS50989">
    <property type="entry name" value="COA_CT_CTER"/>
    <property type="match status" value="1"/>
</dbReference>
<gene>
    <name evidence="20" type="ORF">EGR_09209</name>
</gene>
<dbReference type="InterPro" id="IPR000089">
    <property type="entry name" value="Biotin_lipoyl"/>
</dbReference>
<evidence type="ECO:0000259" key="19">
    <source>
        <dbReference type="PROSITE" id="PS50989"/>
    </source>
</evidence>
<dbReference type="KEGG" id="egl:EGR_09209"/>
<organism evidence="20 21">
    <name type="scientific">Echinococcus granulosus</name>
    <name type="common">Hydatid tapeworm</name>
    <dbReference type="NCBI Taxonomy" id="6210"/>
    <lineage>
        <taxon>Eukaryota</taxon>
        <taxon>Metazoa</taxon>
        <taxon>Spiralia</taxon>
        <taxon>Lophotrochozoa</taxon>
        <taxon>Platyhelminthes</taxon>
        <taxon>Cestoda</taxon>
        <taxon>Eucestoda</taxon>
        <taxon>Cyclophyllidea</taxon>
        <taxon>Taeniidae</taxon>
        <taxon>Echinococcus</taxon>
        <taxon>Echinococcus granulosus group</taxon>
    </lineage>
</organism>
<dbReference type="InterPro" id="IPR013537">
    <property type="entry name" value="AcCoA_COase_cen"/>
</dbReference>
<dbReference type="Gene3D" id="3.30.1490.20">
    <property type="entry name" value="ATP-grasp fold, A domain"/>
    <property type="match status" value="1"/>
</dbReference>
<keyword evidence="4" id="KW-0436">Ligase</keyword>
<comment type="caution">
    <text evidence="20">The sequence shown here is derived from an EMBL/GenBank/DDBJ whole genome shotgun (WGS) entry which is preliminary data.</text>
</comment>
<evidence type="ECO:0000256" key="2">
    <source>
        <dbReference type="ARBA" id="ARBA00004956"/>
    </source>
</evidence>
<dbReference type="SUPFAM" id="SSF51246">
    <property type="entry name" value="Rudiment single hybrid motif"/>
    <property type="match status" value="1"/>
</dbReference>
<dbReference type="InterPro" id="IPR011054">
    <property type="entry name" value="Rudment_hybrid_motif"/>
</dbReference>
<dbReference type="PROSITE" id="PS50980">
    <property type="entry name" value="COA_CT_NTER"/>
    <property type="match status" value="1"/>
</dbReference>
<keyword evidence="9" id="KW-0275">Fatty acid biosynthesis</keyword>
<accession>W6URA6</accession>
<evidence type="ECO:0000256" key="9">
    <source>
        <dbReference type="ARBA" id="ARBA00023160"/>
    </source>
</evidence>
<dbReference type="FunFam" id="2.40.50.100:FF:000005">
    <property type="entry name" value="Acetyl-CoA carboxylase 1"/>
    <property type="match status" value="1"/>
</dbReference>
<dbReference type="Pfam" id="PF02785">
    <property type="entry name" value="Biotin_carb_C"/>
    <property type="match status" value="1"/>
</dbReference>
<evidence type="ECO:0000256" key="3">
    <source>
        <dbReference type="ARBA" id="ARBA00022516"/>
    </source>
</evidence>
<dbReference type="InterPro" id="IPR011761">
    <property type="entry name" value="ATP-grasp"/>
</dbReference>
<feature type="domain" description="CoA carboxyltransferase C-terminal" evidence="19">
    <location>
        <begin position="2062"/>
        <end position="2410"/>
    </location>
</feature>
<dbReference type="SUPFAM" id="SSF52096">
    <property type="entry name" value="ClpP/crotonase"/>
    <property type="match status" value="2"/>
</dbReference>
<keyword evidence="10" id="KW-0092">Biotin</keyword>
<comment type="cofactor">
    <cofactor evidence="1">
        <name>biotin</name>
        <dbReference type="ChEBI" id="CHEBI:57586"/>
    </cofactor>
</comment>
<feature type="domain" description="ATP-grasp" evidence="16">
    <location>
        <begin position="212"/>
        <end position="399"/>
    </location>
</feature>
<dbReference type="Gene3D" id="2.40.460.10">
    <property type="entry name" value="Biotin dependent carboxylase carboxyltransferase"/>
    <property type="match status" value="1"/>
</dbReference>
<dbReference type="OrthoDB" id="14612at2759"/>
<evidence type="ECO:0000256" key="13">
    <source>
        <dbReference type="ARBA" id="ARBA00048600"/>
    </source>
</evidence>
<dbReference type="InterPro" id="IPR011763">
    <property type="entry name" value="COA_CT_C"/>
</dbReference>
<dbReference type="InterPro" id="IPR034733">
    <property type="entry name" value="AcCoA_carboxyl_beta"/>
</dbReference>
<name>W6URA6_ECHGR</name>
<keyword evidence="6" id="KW-0276">Fatty acid metabolism</keyword>
<dbReference type="InterPro" id="IPR011762">
    <property type="entry name" value="COA_CT_N"/>
</dbReference>
<evidence type="ECO:0000256" key="10">
    <source>
        <dbReference type="ARBA" id="ARBA00023267"/>
    </source>
</evidence>
<dbReference type="InterPro" id="IPR005481">
    <property type="entry name" value="BC-like_N"/>
</dbReference>
<dbReference type="GO" id="GO:0006633">
    <property type="term" value="P:fatty acid biosynthetic process"/>
    <property type="evidence" value="ECO:0007669"/>
    <property type="project" value="UniProtKB-KW"/>
</dbReference>
<dbReference type="RefSeq" id="XP_024347125.1">
    <property type="nucleotide sequence ID" value="XM_024498458.1"/>
</dbReference>
<evidence type="ECO:0000256" key="7">
    <source>
        <dbReference type="ARBA" id="ARBA00022840"/>
    </source>
</evidence>
<dbReference type="SMART" id="SM00878">
    <property type="entry name" value="Biotin_carb_C"/>
    <property type="match status" value="1"/>
</dbReference>
<dbReference type="InterPro" id="IPR011053">
    <property type="entry name" value="Single_hybrid_motif"/>
</dbReference>
<dbReference type="Pfam" id="PF00364">
    <property type="entry name" value="Biotin_lipoyl"/>
    <property type="match status" value="1"/>
</dbReference>
<keyword evidence="3" id="KW-0444">Lipid biosynthesis</keyword>
<dbReference type="GeneID" id="36344924"/>
<dbReference type="Gene3D" id="3.90.1770.10">
    <property type="entry name" value="PreATP-grasp domain"/>
    <property type="match status" value="1"/>
</dbReference>
<feature type="compositionally biased region" description="Low complexity" evidence="15">
    <location>
        <begin position="2094"/>
        <end position="2110"/>
    </location>
</feature>
<dbReference type="FunFam" id="3.30.1490.20:FF:000003">
    <property type="entry name" value="acetyl-CoA carboxylase isoform X1"/>
    <property type="match status" value="1"/>
</dbReference>
<dbReference type="GO" id="GO:2001295">
    <property type="term" value="P:malonyl-CoA biosynthetic process"/>
    <property type="evidence" value="ECO:0007669"/>
    <property type="project" value="UniProtKB-UniPathway"/>
</dbReference>
<dbReference type="Gene3D" id="3.40.50.20">
    <property type="match status" value="1"/>
</dbReference>
<keyword evidence="21" id="KW-1185">Reference proteome</keyword>
<evidence type="ECO:0000256" key="14">
    <source>
        <dbReference type="PROSITE-ProRule" id="PRU00409"/>
    </source>
</evidence>
<dbReference type="FunFam" id="2.40.460.10:FF:000001">
    <property type="entry name" value="Acetyl-CoA carboxylase 1"/>
    <property type="match status" value="1"/>
</dbReference>
<feature type="domain" description="CoA carboxyltransferase N-terminal" evidence="18">
    <location>
        <begin position="1704"/>
        <end position="2056"/>
    </location>
</feature>
<evidence type="ECO:0000259" key="17">
    <source>
        <dbReference type="PROSITE" id="PS50979"/>
    </source>
</evidence>
<dbReference type="CTD" id="36344924"/>
<keyword evidence="8" id="KW-0443">Lipid metabolism</keyword>
<dbReference type="Pfam" id="PF00289">
    <property type="entry name" value="Biotin_carb_N"/>
    <property type="match status" value="1"/>
</dbReference>
<evidence type="ECO:0000259" key="16">
    <source>
        <dbReference type="PROSITE" id="PS50975"/>
    </source>
</evidence>
<keyword evidence="11" id="KW-0511">Multifunctional enzyme</keyword>
<dbReference type="InterPro" id="IPR013815">
    <property type="entry name" value="ATP_grasp_subdomain_1"/>
</dbReference>
<feature type="domain" description="Biotin carboxylation" evidence="17">
    <location>
        <begin position="42"/>
        <end position="541"/>
    </location>
</feature>
<evidence type="ECO:0000256" key="4">
    <source>
        <dbReference type="ARBA" id="ARBA00022598"/>
    </source>
</evidence>
<dbReference type="InterPro" id="IPR029045">
    <property type="entry name" value="ClpP/crotonase-like_dom_sf"/>
</dbReference>
<reference evidence="20 21" key="1">
    <citation type="journal article" date="2013" name="Nat. Genet.">
        <title>The genome of the hydatid tapeworm Echinococcus granulosus.</title>
        <authorList>
            <person name="Zheng H."/>
            <person name="Zhang W."/>
            <person name="Zhang L."/>
            <person name="Zhang Z."/>
            <person name="Li J."/>
            <person name="Lu G."/>
            <person name="Zhu Y."/>
            <person name="Wang Y."/>
            <person name="Huang Y."/>
            <person name="Liu J."/>
            <person name="Kang H."/>
            <person name="Chen J."/>
            <person name="Wang L."/>
            <person name="Chen A."/>
            <person name="Yu S."/>
            <person name="Gao Z."/>
            <person name="Jin L."/>
            <person name="Gu W."/>
            <person name="Wang Z."/>
            <person name="Zhao L."/>
            <person name="Shi B."/>
            <person name="Wen H."/>
            <person name="Lin R."/>
            <person name="Jones M.K."/>
            <person name="Brejova B."/>
            <person name="Vinar T."/>
            <person name="Zhao G."/>
            <person name="McManus D.P."/>
            <person name="Chen Z."/>
            <person name="Zhou Y."/>
            <person name="Wang S."/>
        </authorList>
    </citation>
    <scope>NUCLEOTIDE SEQUENCE [LARGE SCALE GENOMIC DNA]</scope>
</reference>
<evidence type="ECO:0000256" key="12">
    <source>
        <dbReference type="ARBA" id="ARBA00048065"/>
    </source>
</evidence>
<dbReference type="GO" id="GO:0005739">
    <property type="term" value="C:mitochondrion"/>
    <property type="evidence" value="ECO:0007669"/>
    <property type="project" value="TreeGrafter"/>
</dbReference>
<dbReference type="SUPFAM" id="SSF52440">
    <property type="entry name" value="PreATP-grasp domain"/>
    <property type="match status" value="1"/>
</dbReference>
<feature type="region of interest" description="Disordered" evidence="15">
    <location>
        <begin position="2089"/>
        <end position="2110"/>
    </location>
</feature>
<dbReference type="EMBL" id="APAU02000137">
    <property type="protein sequence ID" value="EUB55929.1"/>
    <property type="molecule type" value="Genomic_DNA"/>
</dbReference>
<evidence type="ECO:0000256" key="8">
    <source>
        <dbReference type="ARBA" id="ARBA00023098"/>
    </source>
</evidence>
<protein>
    <submittedName>
        <fullName evidence="20">Acetyl-CoA carboxylase</fullName>
    </submittedName>
</protein>
<evidence type="ECO:0000256" key="6">
    <source>
        <dbReference type="ARBA" id="ARBA00022832"/>
    </source>
</evidence>
<dbReference type="Pfam" id="PF08326">
    <property type="entry name" value="ACC_central"/>
    <property type="match status" value="2"/>
</dbReference>
<dbReference type="InterPro" id="IPR049076">
    <property type="entry name" value="ACCA"/>
</dbReference>
<dbReference type="GO" id="GO:0003989">
    <property type="term" value="F:acetyl-CoA carboxylase activity"/>
    <property type="evidence" value="ECO:0007669"/>
    <property type="project" value="UniProtKB-EC"/>
</dbReference>
<dbReference type="PANTHER" id="PTHR45728">
    <property type="entry name" value="ACETYL-COA CARBOXYLASE, ISOFORM A"/>
    <property type="match status" value="1"/>
</dbReference>
<dbReference type="OMA" id="PTPKGHC"/>
<dbReference type="UniPathway" id="UPA00655">
    <property type="reaction ID" value="UER00711"/>
</dbReference>
<dbReference type="FunFam" id="3.40.50.20:FF:000005">
    <property type="entry name" value="acetyl-CoA carboxylase isoform X2"/>
    <property type="match status" value="1"/>
</dbReference>
<dbReference type="InterPro" id="IPR005479">
    <property type="entry name" value="CPAse_ATP-bd"/>
</dbReference>
<dbReference type="PANTHER" id="PTHR45728:SF3">
    <property type="entry name" value="ACETYL-COA CARBOXYLASE"/>
    <property type="match status" value="1"/>
</dbReference>
<comment type="pathway">
    <text evidence="2">Lipid metabolism; malonyl-CoA biosynthesis; malonyl-CoA from acetyl-CoA: step 1/1.</text>
</comment>
<dbReference type="InterPro" id="IPR011764">
    <property type="entry name" value="Biotin_carboxylation_dom"/>
</dbReference>
<dbReference type="PROSITE" id="PS00867">
    <property type="entry name" value="CPSASE_2"/>
    <property type="match status" value="1"/>
</dbReference>
<dbReference type="Proteomes" id="UP000019149">
    <property type="component" value="Unassembled WGS sequence"/>
</dbReference>
<dbReference type="Gene3D" id="3.90.226.10">
    <property type="entry name" value="2-enoyl-CoA Hydratase, Chain A, domain 1"/>
    <property type="match status" value="2"/>
</dbReference>
<evidence type="ECO:0000256" key="11">
    <source>
        <dbReference type="ARBA" id="ARBA00023268"/>
    </source>
</evidence>